<dbReference type="OrthoDB" id="1421312at2"/>
<feature type="chain" id="PRO_5015400848" evidence="2">
    <location>
        <begin position="22"/>
        <end position="326"/>
    </location>
</feature>
<gene>
    <name evidence="3" type="ORF">C8N46_102340</name>
</gene>
<sequence length="326" mass="36895">MKTTSFLTILSFLLCTSAAFAQYTDVINSNRPGASVGAYAVGKNVLQFETGMFVDFQEHKKLNTEVDAFGIDFALRYGLFKEQLEIRWEGAYQFDTFTSNTTIPPLEFNRNGFLSHTIGAHYMLYDPYLKSESEKPNLYSWKANNSFRWKDLIPAIGIYAGANFVFTDNPYFPRTEPSVSPKVTLSTQSHFAGRWVFVSNITYDRITSDSKELSYILTLTHAFDNPKWSAFVEHQGIDSDIYADALFRAGGAYLVGDDFQLDAYVGAGVKNTPTRVFAGLGLSYRIDAWHEDEIIPIDEQDPNGEDPKKKKEKELEKFEDDGNINN</sequence>
<keyword evidence="4" id="KW-1185">Reference proteome</keyword>
<comment type="caution">
    <text evidence="3">The sequence shown here is derived from an EMBL/GenBank/DDBJ whole genome shotgun (WGS) entry which is preliminary data.</text>
</comment>
<dbReference type="RefSeq" id="WP_108113912.1">
    <property type="nucleotide sequence ID" value="NZ_QBKT01000002.1"/>
</dbReference>
<dbReference type="Proteomes" id="UP000244090">
    <property type="component" value="Unassembled WGS sequence"/>
</dbReference>
<dbReference type="AlphaFoldDB" id="A0A2T6C3N2"/>
<accession>A0A2T6C3N2</accession>
<dbReference type="EMBL" id="QBKT01000002">
    <property type="protein sequence ID" value="PTX62939.1"/>
    <property type="molecule type" value="Genomic_DNA"/>
</dbReference>
<protein>
    <submittedName>
        <fullName evidence="3">Outer membrane putative beta-barrel porin/alpha-amylase</fullName>
    </submittedName>
</protein>
<dbReference type="InterPro" id="IPR025737">
    <property type="entry name" value="FApF"/>
</dbReference>
<organism evidence="3 4">
    <name type="scientific">Kordia periserrulae</name>
    <dbReference type="NCBI Taxonomy" id="701523"/>
    <lineage>
        <taxon>Bacteria</taxon>
        <taxon>Pseudomonadati</taxon>
        <taxon>Bacteroidota</taxon>
        <taxon>Flavobacteriia</taxon>
        <taxon>Flavobacteriales</taxon>
        <taxon>Flavobacteriaceae</taxon>
        <taxon>Kordia</taxon>
    </lineage>
</organism>
<feature type="compositionally biased region" description="Basic and acidic residues" evidence="1">
    <location>
        <begin position="305"/>
        <end position="316"/>
    </location>
</feature>
<evidence type="ECO:0000313" key="3">
    <source>
        <dbReference type="EMBL" id="PTX62939.1"/>
    </source>
</evidence>
<feature type="signal peptide" evidence="2">
    <location>
        <begin position="1"/>
        <end position="21"/>
    </location>
</feature>
<reference evidence="3 4" key="1">
    <citation type="submission" date="2018-04" db="EMBL/GenBank/DDBJ databases">
        <title>Genomic Encyclopedia of Archaeal and Bacterial Type Strains, Phase II (KMG-II): from individual species to whole genera.</title>
        <authorList>
            <person name="Goeker M."/>
        </authorList>
    </citation>
    <scope>NUCLEOTIDE SEQUENCE [LARGE SCALE GENOMIC DNA]</scope>
    <source>
        <strain evidence="3 4">DSM 25731</strain>
    </source>
</reference>
<proteinExistence type="predicted"/>
<evidence type="ECO:0000313" key="4">
    <source>
        <dbReference type="Proteomes" id="UP000244090"/>
    </source>
</evidence>
<dbReference type="Pfam" id="PF13557">
    <property type="entry name" value="Phenol_MetA_deg"/>
    <property type="match status" value="1"/>
</dbReference>
<evidence type="ECO:0000256" key="1">
    <source>
        <dbReference type="SAM" id="MobiDB-lite"/>
    </source>
</evidence>
<evidence type="ECO:0000256" key="2">
    <source>
        <dbReference type="SAM" id="SignalP"/>
    </source>
</evidence>
<name>A0A2T6C3N2_9FLAO</name>
<keyword evidence="2" id="KW-0732">Signal</keyword>
<feature type="region of interest" description="Disordered" evidence="1">
    <location>
        <begin position="297"/>
        <end position="326"/>
    </location>
</feature>
<feature type="compositionally biased region" description="Acidic residues" evidence="1">
    <location>
        <begin position="317"/>
        <end position="326"/>
    </location>
</feature>